<dbReference type="OrthoDB" id="7876079at2"/>
<sequence>MSIKLPSRSSLLSIPPKRLPVNRARLMPLAYAGGLLAIGAVLLIAKPRVGNVPQPNQMGTLPRRSRWRRAAQKGRDGVQAFAPVNVTDSMGRSLILGGAALLLARVLDEVSGRDGQ</sequence>
<dbReference type="Proteomes" id="UP000249165">
    <property type="component" value="Unassembled WGS sequence"/>
</dbReference>
<dbReference type="AlphaFoldDB" id="A0A327YTZ0"/>
<comment type="caution">
    <text evidence="2">The sequence shown here is derived from an EMBL/GenBank/DDBJ whole genome shotgun (WGS) entry which is preliminary data.</text>
</comment>
<accession>A0A327YTZ0</accession>
<reference evidence="2 3" key="1">
    <citation type="submission" date="2018-06" db="EMBL/GenBank/DDBJ databases">
        <title>Genomic Encyclopedia of Archaeal and Bacterial Type Strains, Phase II (KMG-II): from individual species to whole genera.</title>
        <authorList>
            <person name="Goeker M."/>
        </authorList>
    </citation>
    <scope>NUCLEOTIDE SEQUENCE [LARGE SCALE GENOMIC DNA]</scope>
    <source>
        <strain evidence="2 3">DSM 22011</strain>
    </source>
</reference>
<dbReference type="RefSeq" id="WP_009506282.1">
    <property type="nucleotide sequence ID" value="NZ_LIGK01000002.1"/>
</dbReference>
<protein>
    <submittedName>
        <fullName evidence="2">Uncharacterized protein</fullName>
    </submittedName>
</protein>
<gene>
    <name evidence="2" type="ORF">ATI53_1001128</name>
</gene>
<evidence type="ECO:0000313" key="2">
    <source>
        <dbReference type="EMBL" id="RAK24021.1"/>
    </source>
</evidence>
<evidence type="ECO:0000256" key="1">
    <source>
        <dbReference type="SAM" id="Phobius"/>
    </source>
</evidence>
<keyword evidence="1" id="KW-0472">Membrane</keyword>
<organism evidence="2 3">
    <name type="scientific">Salipiger aestuarii</name>
    <dbReference type="NCBI Taxonomy" id="568098"/>
    <lineage>
        <taxon>Bacteria</taxon>
        <taxon>Pseudomonadati</taxon>
        <taxon>Pseudomonadota</taxon>
        <taxon>Alphaproteobacteria</taxon>
        <taxon>Rhodobacterales</taxon>
        <taxon>Roseobacteraceae</taxon>
        <taxon>Salipiger</taxon>
    </lineage>
</organism>
<evidence type="ECO:0000313" key="3">
    <source>
        <dbReference type="Proteomes" id="UP000249165"/>
    </source>
</evidence>
<keyword evidence="1" id="KW-0812">Transmembrane</keyword>
<proteinExistence type="predicted"/>
<name>A0A327YTZ0_9RHOB</name>
<keyword evidence="3" id="KW-1185">Reference proteome</keyword>
<dbReference type="EMBL" id="QLMG01000001">
    <property type="protein sequence ID" value="RAK24021.1"/>
    <property type="molecule type" value="Genomic_DNA"/>
</dbReference>
<keyword evidence="1" id="KW-1133">Transmembrane helix</keyword>
<feature type="transmembrane region" description="Helical" evidence="1">
    <location>
        <begin position="26"/>
        <end position="45"/>
    </location>
</feature>